<dbReference type="Pfam" id="PF12804">
    <property type="entry name" value="NTP_transf_3"/>
    <property type="match status" value="1"/>
</dbReference>
<keyword evidence="1 8" id="KW-0963">Cytoplasm</keyword>
<dbReference type="InterPro" id="IPR025877">
    <property type="entry name" value="MobA-like_NTP_Trfase"/>
</dbReference>
<evidence type="ECO:0000256" key="6">
    <source>
        <dbReference type="ARBA" id="ARBA00023134"/>
    </source>
</evidence>
<dbReference type="RefSeq" id="WP_055258824.1">
    <property type="nucleotide sequence ID" value="NZ_BCMV01000019.1"/>
</dbReference>
<feature type="domain" description="MobA-like NTP transferase" evidence="9">
    <location>
        <begin position="7"/>
        <end position="158"/>
    </location>
</feature>
<accession>A0ABM9UQ65</accession>
<sequence length="190" mass="21977">MSIKKSAVILSGGKNSRMGYETKAFLKLNDRKFIDLIIESLKDYDDIIVSCNKLEDYKYLKQVTLIEDEIKDIGPMGGIYSCLKKCNYNKCLFVAADMPFINKNVIDTLTYCEFNEDALVPIVNGKIEPLVAVYDKKIVHIIEELIDNNDFKIRNLLKLINVKYIEINDNKAFINVNTKEEYENIKKEEE</sequence>
<evidence type="ECO:0000259" key="9">
    <source>
        <dbReference type="Pfam" id="PF12804"/>
    </source>
</evidence>
<dbReference type="HAMAP" id="MF_00316">
    <property type="entry name" value="MobA"/>
    <property type="match status" value="1"/>
</dbReference>
<evidence type="ECO:0000313" key="10">
    <source>
        <dbReference type="EMBL" id="CUN88228.1"/>
    </source>
</evidence>
<dbReference type="EMBL" id="CYZR01000004">
    <property type="protein sequence ID" value="CUN88228.1"/>
    <property type="molecule type" value="Genomic_DNA"/>
</dbReference>
<evidence type="ECO:0000256" key="4">
    <source>
        <dbReference type="ARBA" id="ARBA00022741"/>
    </source>
</evidence>
<comment type="subcellular location">
    <subcellularLocation>
        <location evidence="8">Cytoplasm</location>
    </subcellularLocation>
</comment>
<keyword evidence="3 8" id="KW-0479">Metal-binding</keyword>
<keyword evidence="11" id="KW-1185">Reference proteome</keyword>
<dbReference type="InterPro" id="IPR013482">
    <property type="entry name" value="Molybde_CF_guanTrfase"/>
</dbReference>
<feature type="binding site" evidence="8">
    <location>
        <position position="97"/>
    </location>
    <ligand>
        <name>GTP</name>
        <dbReference type="ChEBI" id="CHEBI:37565"/>
    </ligand>
</feature>
<dbReference type="PANTHER" id="PTHR19136">
    <property type="entry name" value="MOLYBDENUM COFACTOR GUANYLYLTRANSFERASE"/>
    <property type="match status" value="1"/>
</dbReference>
<dbReference type="SUPFAM" id="SSF53448">
    <property type="entry name" value="Nucleotide-diphospho-sugar transferases"/>
    <property type="match status" value="1"/>
</dbReference>
<gene>
    <name evidence="8 10" type="primary">mobA</name>
    <name evidence="10" type="ORF">ERS852473_01319</name>
</gene>
<name>A0ABM9UQ65_SARVE</name>
<dbReference type="Gene3D" id="3.90.550.10">
    <property type="entry name" value="Spore Coat Polysaccharide Biosynthesis Protein SpsA, Chain A"/>
    <property type="match status" value="1"/>
</dbReference>
<evidence type="ECO:0000256" key="7">
    <source>
        <dbReference type="ARBA" id="ARBA00023150"/>
    </source>
</evidence>
<feature type="binding site" evidence="8">
    <location>
        <position position="23"/>
    </location>
    <ligand>
        <name>GTP</name>
        <dbReference type="ChEBI" id="CHEBI:37565"/>
    </ligand>
</feature>
<comment type="function">
    <text evidence="8">Transfers a GMP moiety from GTP to Mo-molybdopterin (Mo-MPT) cofactor (Moco or molybdenum cofactor) to form Mo-molybdopterin guanine dinucleotide (Mo-MGD) cofactor.</text>
</comment>
<keyword evidence="6 8" id="KW-0342">GTP-binding</keyword>
<comment type="caution">
    <text evidence="8">Lacks conserved residue(s) required for the propagation of feature annotation.</text>
</comment>
<feature type="binding site" evidence="8">
    <location>
        <begin position="10"/>
        <end position="12"/>
    </location>
    <ligand>
        <name>GTP</name>
        <dbReference type="ChEBI" id="CHEBI:37565"/>
    </ligand>
</feature>
<evidence type="ECO:0000313" key="11">
    <source>
        <dbReference type="Proteomes" id="UP000095488"/>
    </source>
</evidence>
<feature type="binding site" evidence="8">
    <location>
        <position position="97"/>
    </location>
    <ligand>
        <name>Mg(2+)</name>
        <dbReference type="ChEBI" id="CHEBI:18420"/>
    </ligand>
</feature>
<dbReference type="InterPro" id="IPR029044">
    <property type="entry name" value="Nucleotide-diphossugar_trans"/>
</dbReference>
<dbReference type="CDD" id="cd02503">
    <property type="entry name" value="MobA"/>
    <property type="match status" value="1"/>
</dbReference>
<comment type="caution">
    <text evidence="10">The sequence shown here is derived from an EMBL/GenBank/DDBJ whole genome shotgun (WGS) entry which is preliminary data.</text>
</comment>
<keyword evidence="4 8" id="KW-0547">Nucleotide-binding</keyword>
<feature type="binding site" evidence="8">
    <location>
        <position position="68"/>
    </location>
    <ligand>
        <name>GTP</name>
        <dbReference type="ChEBI" id="CHEBI:37565"/>
    </ligand>
</feature>
<dbReference type="EC" id="2.7.7.77" evidence="8"/>
<keyword evidence="2 8" id="KW-0808">Transferase</keyword>
<proteinExistence type="inferred from homology"/>
<evidence type="ECO:0000256" key="1">
    <source>
        <dbReference type="ARBA" id="ARBA00022490"/>
    </source>
</evidence>
<comment type="domain">
    <text evidence="8">The N-terminal domain determines nucleotide recognition and specific binding, while the C-terminal domain determines the specific binding to the target protein.</text>
</comment>
<comment type="catalytic activity">
    <reaction evidence="8">
        <text>Mo-molybdopterin + GTP + H(+) = Mo-molybdopterin guanine dinucleotide + diphosphate</text>
        <dbReference type="Rhea" id="RHEA:34243"/>
        <dbReference type="ChEBI" id="CHEBI:15378"/>
        <dbReference type="ChEBI" id="CHEBI:33019"/>
        <dbReference type="ChEBI" id="CHEBI:37565"/>
        <dbReference type="ChEBI" id="CHEBI:71302"/>
        <dbReference type="ChEBI" id="CHEBI:71310"/>
        <dbReference type="EC" id="2.7.7.77"/>
    </reaction>
</comment>
<organism evidence="10 11">
    <name type="scientific">Sarcina ventriculi</name>
    <name type="common">Clostridium ventriculi</name>
    <dbReference type="NCBI Taxonomy" id="1267"/>
    <lineage>
        <taxon>Bacteria</taxon>
        <taxon>Bacillati</taxon>
        <taxon>Bacillota</taxon>
        <taxon>Clostridia</taxon>
        <taxon>Eubacteriales</taxon>
        <taxon>Clostridiaceae</taxon>
        <taxon>Sarcina</taxon>
    </lineage>
</organism>
<evidence type="ECO:0000256" key="5">
    <source>
        <dbReference type="ARBA" id="ARBA00022842"/>
    </source>
</evidence>
<evidence type="ECO:0000256" key="3">
    <source>
        <dbReference type="ARBA" id="ARBA00022723"/>
    </source>
</evidence>
<keyword evidence="5 8" id="KW-0460">Magnesium</keyword>
<evidence type="ECO:0000256" key="2">
    <source>
        <dbReference type="ARBA" id="ARBA00022679"/>
    </source>
</evidence>
<evidence type="ECO:0000256" key="8">
    <source>
        <dbReference type="HAMAP-Rule" id="MF_00316"/>
    </source>
</evidence>
<protein>
    <recommendedName>
        <fullName evidence="8">Probable molybdenum cofactor guanylyltransferase</fullName>
        <shortName evidence="8">MoCo guanylyltransferase</shortName>
        <ecNumber evidence="8">2.7.7.77</ecNumber>
    </recommendedName>
    <alternativeName>
        <fullName evidence="8">GTP:molybdopterin guanylyltransferase</fullName>
    </alternativeName>
    <alternativeName>
        <fullName evidence="8">Mo-MPT guanylyltransferase</fullName>
    </alternativeName>
    <alternativeName>
        <fullName evidence="8">Molybdopterin guanylyltransferase</fullName>
    </alternativeName>
    <alternativeName>
        <fullName evidence="8">Molybdopterin-guanine dinucleotide synthase</fullName>
        <shortName evidence="8">MGD synthase</shortName>
    </alternativeName>
</protein>
<comment type="cofactor">
    <cofactor evidence="8">
        <name>Mg(2+)</name>
        <dbReference type="ChEBI" id="CHEBI:18420"/>
    </cofactor>
</comment>
<dbReference type="Proteomes" id="UP000095488">
    <property type="component" value="Unassembled WGS sequence"/>
</dbReference>
<keyword evidence="7 8" id="KW-0501">Molybdenum cofactor biosynthesis</keyword>
<dbReference type="PANTHER" id="PTHR19136:SF81">
    <property type="entry name" value="MOLYBDENUM COFACTOR GUANYLYLTRANSFERASE"/>
    <property type="match status" value="1"/>
</dbReference>
<reference evidence="10 11" key="1">
    <citation type="submission" date="2015-09" db="EMBL/GenBank/DDBJ databases">
        <authorList>
            <consortium name="Pathogen Informatics"/>
        </authorList>
    </citation>
    <scope>NUCLEOTIDE SEQUENCE [LARGE SCALE GENOMIC DNA]</scope>
    <source>
        <strain evidence="10 11">2789STDY5834858</strain>
    </source>
</reference>
<comment type="similarity">
    <text evidence="8">Belongs to the MobA family.</text>
</comment>